<dbReference type="GO" id="GO:0015930">
    <property type="term" value="F:glutamate synthase activity"/>
    <property type="evidence" value="ECO:0007669"/>
    <property type="project" value="InterPro"/>
</dbReference>
<proteinExistence type="predicted"/>
<accession>J9DRM1</accession>
<organism evidence="2 3">
    <name type="scientific">Wuchereria bancrofti</name>
    <dbReference type="NCBI Taxonomy" id="6293"/>
    <lineage>
        <taxon>Eukaryota</taxon>
        <taxon>Metazoa</taxon>
        <taxon>Ecdysozoa</taxon>
        <taxon>Nematoda</taxon>
        <taxon>Chromadorea</taxon>
        <taxon>Rhabditida</taxon>
        <taxon>Spirurina</taxon>
        <taxon>Spiruromorpha</taxon>
        <taxon>Filarioidea</taxon>
        <taxon>Onchocercidae</taxon>
        <taxon>Wuchereria</taxon>
    </lineage>
</organism>
<sequence length="138" mass="15462">MSLRCPVGPESNLLEPMEELEERLILEQPVLSLVDLEVLKRTTYKGWRTKVIDVVYPTIHDSKGLLPALDRICSEACAAALDGYQMIVLSDRKVCRQLVAISPLLALGAVHQCMLKQQLRMKVVLSLLLDVVIIQNNI</sequence>
<dbReference type="AlphaFoldDB" id="J9DRM1"/>
<dbReference type="Proteomes" id="UP000004810">
    <property type="component" value="Unassembled WGS sequence"/>
</dbReference>
<comment type="caution">
    <text evidence="2">The sequence shown here is derived from an EMBL/GenBank/DDBJ whole genome shotgun (WGS) entry which is preliminary data.</text>
</comment>
<name>J9DRM1_WUCBA</name>
<reference evidence="3" key="1">
    <citation type="submission" date="2012-08" db="EMBL/GenBank/DDBJ databases">
        <title>The Genome Sequence of Wuchereria bancrofti.</title>
        <authorList>
            <person name="Nutman T.B."/>
            <person name="Fink D.L."/>
            <person name="Russ C."/>
            <person name="Young S."/>
            <person name="Zeng Q."/>
            <person name="Koehrsen M."/>
            <person name="Alvarado L."/>
            <person name="Berlin A."/>
            <person name="Chapman S.B."/>
            <person name="Chen Z."/>
            <person name="Freedman E."/>
            <person name="Gellesch M."/>
            <person name="Goldberg J."/>
            <person name="Griggs A."/>
            <person name="Gujja S."/>
            <person name="Heilman E.R."/>
            <person name="Heiman D."/>
            <person name="Hepburn T."/>
            <person name="Howarth C."/>
            <person name="Jen D."/>
            <person name="Larson L."/>
            <person name="Lewis B."/>
            <person name="Mehta T."/>
            <person name="Park D."/>
            <person name="Pearson M."/>
            <person name="Roberts A."/>
            <person name="Saif S."/>
            <person name="Shea T."/>
            <person name="Shenoy N."/>
            <person name="Sisk P."/>
            <person name="Stolte C."/>
            <person name="Sykes S."/>
            <person name="Walk T."/>
            <person name="White J."/>
            <person name="Yandava C."/>
            <person name="Haas B."/>
            <person name="Henn M.R."/>
            <person name="Nusbaum C."/>
            <person name="Birren B."/>
        </authorList>
    </citation>
    <scope>NUCLEOTIDE SEQUENCE [LARGE SCALE GENOMIC DNA]</scope>
    <source>
        <strain evidence="3">NA</strain>
    </source>
</reference>
<dbReference type="Gene3D" id="3.20.20.70">
    <property type="entry name" value="Aldolase class I"/>
    <property type="match status" value="1"/>
</dbReference>
<gene>
    <name evidence="2" type="ORF">WUBG_16798</name>
</gene>
<feature type="domain" description="Glutamate synthase central-N" evidence="1">
    <location>
        <begin position="1"/>
        <end position="125"/>
    </location>
</feature>
<evidence type="ECO:0000313" key="3">
    <source>
        <dbReference type="Proteomes" id="UP000004810"/>
    </source>
</evidence>
<dbReference type="Pfam" id="PF04898">
    <property type="entry name" value="Glu_syn_central"/>
    <property type="match status" value="1"/>
</dbReference>
<dbReference type="SUPFAM" id="SSF51395">
    <property type="entry name" value="FMN-linked oxidoreductases"/>
    <property type="match status" value="1"/>
</dbReference>
<dbReference type="EMBL" id="ADBV01016490">
    <property type="protein sequence ID" value="EJW72293.1"/>
    <property type="molecule type" value="Genomic_DNA"/>
</dbReference>
<evidence type="ECO:0000259" key="1">
    <source>
        <dbReference type="Pfam" id="PF04898"/>
    </source>
</evidence>
<dbReference type="InterPro" id="IPR013785">
    <property type="entry name" value="Aldolase_TIM"/>
</dbReference>
<dbReference type="InterPro" id="IPR006982">
    <property type="entry name" value="Glu_synth_centr_N"/>
</dbReference>
<evidence type="ECO:0000313" key="2">
    <source>
        <dbReference type="EMBL" id="EJW72293.1"/>
    </source>
</evidence>
<protein>
    <recommendedName>
        <fullName evidence="1">Glutamate synthase central-N domain-containing protein</fullName>
    </recommendedName>
</protein>